<dbReference type="PROSITE" id="PS00216">
    <property type="entry name" value="SUGAR_TRANSPORT_1"/>
    <property type="match status" value="1"/>
</dbReference>
<evidence type="ECO:0000256" key="6">
    <source>
        <dbReference type="ARBA" id="ARBA00023136"/>
    </source>
</evidence>
<dbReference type="InterPro" id="IPR036259">
    <property type="entry name" value="MFS_trans_sf"/>
</dbReference>
<name>A0A931B704_9ACTN</name>
<feature type="transmembrane region" description="Helical" evidence="8">
    <location>
        <begin position="130"/>
        <end position="153"/>
    </location>
</feature>
<evidence type="ECO:0000256" key="8">
    <source>
        <dbReference type="SAM" id="Phobius"/>
    </source>
</evidence>
<evidence type="ECO:0000313" key="10">
    <source>
        <dbReference type="EMBL" id="MBF9069807.1"/>
    </source>
</evidence>
<feature type="transmembrane region" description="Helical" evidence="8">
    <location>
        <begin position="159"/>
        <end position="180"/>
    </location>
</feature>
<evidence type="ECO:0000256" key="1">
    <source>
        <dbReference type="ARBA" id="ARBA00004651"/>
    </source>
</evidence>
<dbReference type="Pfam" id="PF07690">
    <property type="entry name" value="MFS_1"/>
    <property type="match status" value="1"/>
</dbReference>
<accession>A0A931B704</accession>
<dbReference type="InterPro" id="IPR011701">
    <property type="entry name" value="MFS"/>
</dbReference>
<feature type="transmembrane region" description="Helical" evidence="8">
    <location>
        <begin position="49"/>
        <end position="66"/>
    </location>
</feature>
<evidence type="ECO:0000256" key="7">
    <source>
        <dbReference type="ARBA" id="ARBA00023251"/>
    </source>
</evidence>
<reference evidence="10" key="1">
    <citation type="submission" date="2020-11" db="EMBL/GenBank/DDBJ databases">
        <title>Isolation and identification of active actinomycetes.</title>
        <authorList>
            <person name="Yu B."/>
        </authorList>
    </citation>
    <scope>NUCLEOTIDE SEQUENCE</scope>
    <source>
        <strain evidence="10">NEAU-YB345</strain>
    </source>
</reference>
<sequence>MEKKWWTLLAVCVGTFMLLLDVTIVVVALPDIQRALHAGFSDVQWVVDAYALALASFLLTSGVLADRYGRRRLFAIGLVIFTAGSLLCGLAQSSLMLILSRAGQGVGGAIMFATSLALLGHSFRGRDRGIAFGVWGAITGVAVSLGPILGGLITTGISWRGIFLVNVPIGVAAWVVTRWRLDESRAPHPGRLDLAGFALLTAGLVGLVYGLIRAGETTWGNSGAITALAIGGALIVAFVLAELKVANPMFDMSLFRKPTFVGGLVAAFAMNGSLFAMLLYIVLYLQDVLGYSALETGTRLLVNSGAMLVAATLAGRLSERVPARWLIGPGLIAVGVGLLLMSGLNGSSTWTDLIPGFIVSGIGAGFVNPPLASTAIGVVEPERAGMASGINSTFRQVGLATSIAALGSIFANELQHKLTSALATTPLAPRTGQIIAAVRQGQGPGTSGATALPAPLQATLQSAVRSSFTGALDTLFVVTAVLALVGGVLSALLIRTKDFAHRQPEGQESPVRSGEAGRS</sequence>
<dbReference type="Proteomes" id="UP000657385">
    <property type="component" value="Unassembled WGS sequence"/>
</dbReference>
<evidence type="ECO:0000256" key="4">
    <source>
        <dbReference type="ARBA" id="ARBA00022692"/>
    </source>
</evidence>
<evidence type="ECO:0000259" key="9">
    <source>
        <dbReference type="PROSITE" id="PS50850"/>
    </source>
</evidence>
<feature type="transmembrane region" description="Helical" evidence="8">
    <location>
        <begin position="192"/>
        <end position="212"/>
    </location>
</feature>
<dbReference type="GO" id="GO:0046677">
    <property type="term" value="P:response to antibiotic"/>
    <property type="evidence" value="ECO:0007669"/>
    <property type="project" value="UniProtKB-KW"/>
</dbReference>
<evidence type="ECO:0000256" key="3">
    <source>
        <dbReference type="ARBA" id="ARBA00022475"/>
    </source>
</evidence>
<dbReference type="Gene3D" id="1.20.1720.10">
    <property type="entry name" value="Multidrug resistance protein D"/>
    <property type="match status" value="1"/>
</dbReference>
<dbReference type="PANTHER" id="PTHR42718">
    <property type="entry name" value="MAJOR FACILITATOR SUPERFAMILY MULTIDRUG TRANSPORTER MFSC"/>
    <property type="match status" value="1"/>
</dbReference>
<keyword evidence="2" id="KW-0813">Transport</keyword>
<organism evidence="10 11">
    <name type="scientific">Streptacidiphilus fuscans</name>
    <dbReference type="NCBI Taxonomy" id="2789292"/>
    <lineage>
        <taxon>Bacteria</taxon>
        <taxon>Bacillati</taxon>
        <taxon>Actinomycetota</taxon>
        <taxon>Actinomycetes</taxon>
        <taxon>Kitasatosporales</taxon>
        <taxon>Streptomycetaceae</taxon>
        <taxon>Streptacidiphilus</taxon>
    </lineage>
</organism>
<dbReference type="EMBL" id="JADPRT010000006">
    <property type="protein sequence ID" value="MBF9069807.1"/>
    <property type="molecule type" value="Genomic_DNA"/>
</dbReference>
<dbReference type="CDD" id="cd17321">
    <property type="entry name" value="MFS_MMR_MDR_like"/>
    <property type="match status" value="1"/>
</dbReference>
<dbReference type="Gene3D" id="1.20.1250.20">
    <property type="entry name" value="MFS general substrate transporter like domains"/>
    <property type="match status" value="1"/>
</dbReference>
<feature type="transmembrane region" description="Helical" evidence="8">
    <location>
        <begin position="264"/>
        <end position="285"/>
    </location>
</feature>
<comment type="caution">
    <text evidence="10">The sequence shown here is derived from an EMBL/GenBank/DDBJ whole genome shotgun (WGS) entry which is preliminary data.</text>
</comment>
<feature type="domain" description="Major facilitator superfamily (MFS) profile" evidence="9">
    <location>
        <begin position="7"/>
        <end position="498"/>
    </location>
</feature>
<dbReference type="PRINTS" id="PR01036">
    <property type="entry name" value="TCRTETB"/>
</dbReference>
<keyword evidence="5 8" id="KW-1133">Transmembrane helix</keyword>
<evidence type="ECO:0000256" key="2">
    <source>
        <dbReference type="ARBA" id="ARBA00022448"/>
    </source>
</evidence>
<gene>
    <name evidence="10" type="ORF">I2501_17435</name>
</gene>
<feature type="transmembrane region" description="Helical" evidence="8">
    <location>
        <begin position="224"/>
        <end position="243"/>
    </location>
</feature>
<protein>
    <submittedName>
        <fullName evidence="10">MFS transporter</fullName>
    </submittedName>
</protein>
<feature type="transmembrane region" description="Helical" evidence="8">
    <location>
        <begin position="297"/>
        <end position="314"/>
    </location>
</feature>
<dbReference type="PANTHER" id="PTHR42718:SF49">
    <property type="entry name" value="EXPORT PROTEIN"/>
    <property type="match status" value="1"/>
</dbReference>
<dbReference type="InterPro" id="IPR005829">
    <property type="entry name" value="Sugar_transporter_CS"/>
</dbReference>
<dbReference type="GO" id="GO:0005886">
    <property type="term" value="C:plasma membrane"/>
    <property type="evidence" value="ECO:0007669"/>
    <property type="project" value="UniProtKB-SubCell"/>
</dbReference>
<dbReference type="InterPro" id="IPR004638">
    <property type="entry name" value="EmrB-like"/>
</dbReference>
<feature type="transmembrane region" description="Helical" evidence="8">
    <location>
        <begin position="326"/>
        <end position="344"/>
    </location>
</feature>
<keyword evidence="11" id="KW-1185">Reference proteome</keyword>
<dbReference type="SUPFAM" id="SSF103473">
    <property type="entry name" value="MFS general substrate transporter"/>
    <property type="match status" value="1"/>
</dbReference>
<keyword evidence="7" id="KW-0046">Antibiotic resistance</keyword>
<dbReference type="NCBIfam" id="TIGR00711">
    <property type="entry name" value="efflux_EmrB"/>
    <property type="match status" value="1"/>
</dbReference>
<dbReference type="PROSITE" id="PS50850">
    <property type="entry name" value="MFS"/>
    <property type="match status" value="1"/>
</dbReference>
<dbReference type="RefSeq" id="WP_196194952.1">
    <property type="nucleotide sequence ID" value="NZ_JADPRT010000006.1"/>
</dbReference>
<keyword evidence="4 8" id="KW-0812">Transmembrane</keyword>
<feature type="transmembrane region" description="Helical" evidence="8">
    <location>
        <begin position="105"/>
        <end position="123"/>
    </location>
</feature>
<dbReference type="AlphaFoldDB" id="A0A931B704"/>
<keyword evidence="6 8" id="KW-0472">Membrane</keyword>
<feature type="transmembrane region" description="Helical" evidence="8">
    <location>
        <begin position="73"/>
        <end position="99"/>
    </location>
</feature>
<comment type="subcellular location">
    <subcellularLocation>
        <location evidence="1">Cell membrane</location>
        <topology evidence="1">Multi-pass membrane protein</topology>
    </subcellularLocation>
</comment>
<dbReference type="InterPro" id="IPR020846">
    <property type="entry name" value="MFS_dom"/>
</dbReference>
<dbReference type="GO" id="GO:0022857">
    <property type="term" value="F:transmembrane transporter activity"/>
    <property type="evidence" value="ECO:0007669"/>
    <property type="project" value="InterPro"/>
</dbReference>
<proteinExistence type="predicted"/>
<evidence type="ECO:0000256" key="5">
    <source>
        <dbReference type="ARBA" id="ARBA00022989"/>
    </source>
</evidence>
<evidence type="ECO:0000313" key="11">
    <source>
        <dbReference type="Proteomes" id="UP000657385"/>
    </source>
</evidence>
<feature type="transmembrane region" description="Helical" evidence="8">
    <location>
        <begin position="7"/>
        <end position="29"/>
    </location>
</feature>
<feature type="transmembrane region" description="Helical" evidence="8">
    <location>
        <begin position="475"/>
        <end position="494"/>
    </location>
</feature>
<keyword evidence="3" id="KW-1003">Cell membrane</keyword>